<name>A0A2A7MHN0_9CLOT</name>
<keyword evidence="12" id="KW-1185">Reference proteome</keyword>
<reference evidence="11 12" key="1">
    <citation type="submission" date="2017-10" db="EMBL/GenBank/DDBJ databases">
        <title>Effective Description of Clostridium neonatale sp. nov. linked to necrotizing enterocolitis in neonates and a clarification of species assignable to the genus Clostridium (Prazmowski 1880) emend. Lawson and Rainey 2016.</title>
        <authorList>
            <person name="Bernard K."/>
            <person name="Burdz T."/>
            <person name="Wiebe D."/>
            <person name="Balcewich B."/>
            <person name="Alfa M."/>
            <person name="Bernier A.-M."/>
        </authorList>
    </citation>
    <scope>NUCLEOTIDE SEQUENCE [LARGE SCALE GENOMIC DNA]</scope>
    <source>
        <strain evidence="11 12">LCDC99A005</strain>
    </source>
</reference>
<evidence type="ECO:0000256" key="9">
    <source>
        <dbReference type="PIRSR" id="PIRSR000112-3"/>
    </source>
</evidence>
<dbReference type="AlphaFoldDB" id="A0A2A7MHN0"/>
<feature type="binding site" evidence="9">
    <location>
        <position position="132"/>
    </location>
    <ligand>
        <name>NAD(+)</name>
        <dbReference type="ChEBI" id="CHEBI:57540"/>
    </ligand>
</feature>
<dbReference type="EMBL" id="PDCJ01000001">
    <property type="protein sequence ID" value="PEG31225.1"/>
    <property type="molecule type" value="Genomic_DNA"/>
</dbReference>
<dbReference type="Gene3D" id="1.20.1090.10">
    <property type="entry name" value="Dehydroquinate synthase-like - alpha domain"/>
    <property type="match status" value="1"/>
</dbReference>
<evidence type="ECO:0000256" key="8">
    <source>
        <dbReference type="PIRSR" id="PIRSR000112-1"/>
    </source>
</evidence>
<dbReference type="PANTHER" id="PTHR43616:SF5">
    <property type="entry name" value="GLYCEROL DEHYDROGENASE 1"/>
    <property type="match status" value="1"/>
</dbReference>
<dbReference type="PANTHER" id="PTHR43616">
    <property type="entry name" value="GLYCEROL DEHYDROGENASE"/>
    <property type="match status" value="1"/>
</dbReference>
<protein>
    <recommendedName>
        <fullName evidence="6">Glycerol dehydrogenase</fullName>
        <ecNumber evidence="5">1.1.1.6</ecNumber>
    </recommendedName>
</protein>
<dbReference type="GO" id="GO:0046872">
    <property type="term" value="F:metal ion binding"/>
    <property type="evidence" value="ECO:0007669"/>
    <property type="project" value="UniProtKB-KW"/>
</dbReference>
<feature type="binding site" evidence="8">
    <location>
        <position position="172"/>
    </location>
    <ligand>
        <name>glycerol</name>
        <dbReference type="ChEBI" id="CHEBI:17754"/>
    </ligand>
</feature>
<proteinExistence type="predicted"/>
<dbReference type="SUPFAM" id="SSF56796">
    <property type="entry name" value="Dehydroquinate synthase-like"/>
    <property type="match status" value="1"/>
</dbReference>
<evidence type="ECO:0000259" key="10">
    <source>
        <dbReference type="Pfam" id="PF00465"/>
    </source>
</evidence>
<comment type="cofactor">
    <cofactor evidence="8">
        <name>Zn(2+)</name>
        <dbReference type="ChEBI" id="CHEBI:29105"/>
    </cofactor>
    <text evidence="8">Binds 1 zinc ion per subunit.</text>
</comment>
<accession>A0A2A7MHN0</accession>
<dbReference type="RefSeq" id="WP_058295383.1">
    <property type="nucleotide sequence ID" value="NZ_CAMRXG010000109.1"/>
</dbReference>
<evidence type="ECO:0000256" key="4">
    <source>
        <dbReference type="ARBA" id="ARBA00037918"/>
    </source>
</evidence>
<dbReference type="PIRSF" id="PIRSF000112">
    <property type="entry name" value="Glycerol_dehydrogenase"/>
    <property type="match status" value="1"/>
</dbReference>
<dbReference type="GO" id="GO:0008888">
    <property type="term" value="F:glycerol dehydrogenase (NAD+) activity"/>
    <property type="evidence" value="ECO:0007669"/>
    <property type="project" value="UniProtKB-EC"/>
</dbReference>
<feature type="binding site" evidence="9">
    <location>
        <begin position="95"/>
        <end position="99"/>
    </location>
    <ligand>
        <name>NAD(+)</name>
        <dbReference type="ChEBI" id="CHEBI:57540"/>
    </ligand>
</feature>
<gene>
    <name evidence="11" type="ORF">CQ394_05730</name>
</gene>
<evidence type="ECO:0000313" key="12">
    <source>
        <dbReference type="Proteomes" id="UP000220840"/>
    </source>
</evidence>
<dbReference type="Pfam" id="PF00465">
    <property type="entry name" value="Fe-ADH"/>
    <property type="match status" value="1"/>
</dbReference>
<evidence type="ECO:0000256" key="3">
    <source>
        <dbReference type="ARBA" id="ARBA00023027"/>
    </source>
</evidence>
<dbReference type="Proteomes" id="UP000220840">
    <property type="component" value="Unassembled WGS sequence"/>
</dbReference>
<evidence type="ECO:0000256" key="5">
    <source>
        <dbReference type="ARBA" id="ARBA00039147"/>
    </source>
</evidence>
<dbReference type="OrthoDB" id="5198708at2"/>
<organism evidence="11 12">
    <name type="scientific">Clostridium neonatale</name>
    <dbReference type="NCBI Taxonomy" id="137838"/>
    <lineage>
        <taxon>Bacteria</taxon>
        <taxon>Bacillati</taxon>
        <taxon>Bacillota</taxon>
        <taxon>Clostridia</taxon>
        <taxon>Eubacteriales</taxon>
        <taxon>Clostridiaceae</taxon>
        <taxon>Clostridium</taxon>
    </lineage>
</organism>
<keyword evidence="3 9" id="KW-0520">NAD</keyword>
<evidence type="ECO:0000256" key="1">
    <source>
        <dbReference type="ARBA" id="ARBA00022723"/>
    </source>
</evidence>
<keyword evidence="8" id="KW-0862">Zinc</keyword>
<feature type="binding site" evidence="9">
    <location>
        <position position="126"/>
    </location>
    <ligand>
        <name>NAD(+)</name>
        <dbReference type="ChEBI" id="CHEBI:57540"/>
    </ligand>
</feature>
<dbReference type="STRING" id="137838.GCA_001458595_02615"/>
<evidence type="ECO:0000313" key="11">
    <source>
        <dbReference type="EMBL" id="PEG31225.1"/>
    </source>
</evidence>
<feature type="binding site" evidence="8">
    <location>
        <position position="277"/>
    </location>
    <ligand>
        <name>glycerol</name>
        <dbReference type="ChEBI" id="CHEBI:17754"/>
    </ligand>
</feature>
<dbReference type="EC" id="1.1.1.6" evidence="5"/>
<comment type="catalytic activity">
    <reaction evidence="7">
        <text>glycerol + NAD(+) = dihydroxyacetone + NADH + H(+)</text>
        <dbReference type="Rhea" id="RHEA:13769"/>
        <dbReference type="ChEBI" id="CHEBI:15378"/>
        <dbReference type="ChEBI" id="CHEBI:16016"/>
        <dbReference type="ChEBI" id="CHEBI:17754"/>
        <dbReference type="ChEBI" id="CHEBI:57540"/>
        <dbReference type="ChEBI" id="CHEBI:57945"/>
        <dbReference type="EC" id="1.1.1.6"/>
    </reaction>
</comment>
<keyword evidence="2" id="KW-0560">Oxidoreductase</keyword>
<feature type="binding site" evidence="9">
    <location>
        <begin position="117"/>
        <end position="120"/>
    </location>
    <ligand>
        <name>NAD(+)</name>
        <dbReference type="ChEBI" id="CHEBI:57540"/>
    </ligand>
</feature>
<comment type="pathway">
    <text evidence="4">Polyol metabolism; glycerol fermentation; glycerone phosphate from glycerol (oxidative route): step 1/2.</text>
</comment>
<dbReference type="CDD" id="cd08171">
    <property type="entry name" value="GlyDH-like"/>
    <property type="match status" value="1"/>
</dbReference>
<comment type="caution">
    <text evidence="11">The sequence shown here is derived from an EMBL/GenBank/DDBJ whole genome shotgun (WGS) entry which is preliminary data.</text>
</comment>
<dbReference type="InterPro" id="IPR016205">
    <property type="entry name" value="Glycerol_DH"/>
</dbReference>
<feature type="domain" description="Alcohol dehydrogenase iron-type/glycerol dehydrogenase GldA" evidence="10">
    <location>
        <begin position="10"/>
        <end position="147"/>
    </location>
</feature>
<evidence type="ECO:0000256" key="2">
    <source>
        <dbReference type="ARBA" id="ARBA00023002"/>
    </source>
</evidence>
<dbReference type="InterPro" id="IPR001670">
    <property type="entry name" value="ADH_Fe/GldA"/>
</dbReference>
<keyword evidence="1 8" id="KW-0479">Metal-binding</keyword>
<dbReference type="Gene3D" id="3.40.50.1970">
    <property type="match status" value="1"/>
</dbReference>
<feature type="binding site" evidence="8">
    <location>
        <position position="259"/>
    </location>
    <ligand>
        <name>glycerol</name>
        <dbReference type="ChEBI" id="CHEBI:17754"/>
    </ligand>
</feature>
<evidence type="ECO:0000256" key="7">
    <source>
        <dbReference type="ARBA" id="ARBA00049006"/>
    </source>
</evidence>
<evidence type="ECO:0000256" key="6">
    <source>
        <dbReference type="ARBA" id="ARBA00040132"/>
    </source>
</evidence>
<sequence length="361" mass="40776">MENYDLFLPSYCIGNDVYSKIKDICLEYGEKAVVIGGHKGMNAAKDKLIKAAEEAKIEILDFVWFGNDCTYDNVSLLSENDAVKKCDYIFAVGGGKALDTCKCLGQKINKKVFTFPTIASNCAACTTVSIMYNNDGTFKEPYFFLRPAVHTFIDTEILTNAPEKYMWAGIGDTYSKYYESTISAREEELEHFKSLGVGMSHMCLHPLIIYGEKALEDNEKKICSYELEQTALVIIVTTAIVSIFLTRDHTPDYNSGLAHAVFYALTQFEEIEKNHLHGEVVAFGVLILLLCDNAIRDFEKIYEFNKKIGLPVKLQDIGISREQFNEIIDKIPEMSDVKHYPYKVTASMLENALKVLEKKNI</sequence>